<dbReference type="GO" id="GO:0016740">
    <property type="term" value="F:transferase activity"/>
    <property type="evidence" value="ECO:0007669"/>
    <property type="project" value="UniProtKB-KW"/>
</dbReference>
<comment type="caution">
    <text evidence="2">The sequence shown here is derived from an EMBL/GenBank/DDBJ whole genome shotgun (WGS) entry which is preliminary data.</text>
</comment>
<evidence type="ECO:0000313" key="2">
    <source>
        <dbReference type="EMBL" id="MDY0407711.1"/>
    </source>
</evidence>
<dbReference type="InterPro" id="IPR029044">
    <property type="entry name" value="Nucleotide-diphossugar_trans"/>
</dbReference>
<accession>A0ABU5CP95</accession>
<keyword evidence="3" id="KW-1185">Reference proteome</keyword>
<protein>
    <submittedName>
        <fullName evidence="2">NTP transferase domain-containing protein</fullName>
    </submittedName>
</protein>
<keyword evidence="2" id="KW-0808">Transferase</keyword>
<dbReference type="EMBL" id="JAWDIQ010000001">
    <property type="protein sequence ID" value="MDY0407711.1"/>
    <property type="molecule type" value="Genomic_DNA"/>
</dbReference>
<dbReference type="CDD" id="cd04182">
    <property type="entry name" value="GT_2_like_f"/>
    <property type="match status" value="1"/>
</dbReference>
<dbReference type="InterPro" id="IPR025877">
    <property type="entry name" value="MobA-like_NTP_Trfase"/>
</dbReference>
<evidence type="ECO:0000259" key="1">
    <source>
        <dbReference type="Pfam" id="PF12804"/>
    </source>
</evidence>
<dbReference type="PANTHER" id="PTHR43777:SF1">
    <property type="entry name" value="MOLYBDENUM COFACTOR CYTIDYLYLTRANSFERASE"/>
    <property type="match status" value="1"/>
</dbReference>
<proteinExistence type="predicted"/>
<organism evidence="2 3">
    <name type="scientific">Paracerasibacillus soli</name>
    <dbReference type="NCBI Taxonomy" id="480284"/>
    <lineage>
        <taxon>Bacteria</taxon>
        <taxon>Bacillati</taxon>
        <taxon>Bacillota</taxon>
        <taxon>Bacilli</taxon>
        <taxon>Bacillales</taxon>
        <taxon>Bacillaceae</taxon>
        <taxon>Paracerasibacillus</taxon>
    </lineage>
</organism>
<sequence length="206" mass="22936">MKPGKIVGIYLAAGNSSRFGSNKLEQILHGQALGSIALKTALQSKLDQIIVVTKPKDKLDWITQQFQSLYKNKLIITSCKRAQDGQAYSLMCGLKKSEQLGAQAIVVLLADQPFIASTMIDGLIKQFVQAVEIPFIASSIKGIFHPPILFHKKIFPLLLAELSGDRGAHYFIKKHLHDGKFIHYTNPVPFIDIDTKEDFECICLIE</sequence>
<name>A0ABU5CP95_9BACI</name>
<dbReference type="SUPFAM" id="SSF53448">
    <property type="entry name" value="Nucleotide-diphospho-sugar transferases"/>
    <property type="match status" value="1"/>
</dbReference>
<dbReference type="Proteomes" id="UP001275315">
    <property type="component" value="Unassembled WGS sequence"/>
</dbReference>
<evidence type="ECO:0000313" key="3">
    <source>
        <dbReference type="Proteomes" id="UP001275315"/>
    </source>
</evidence>
<reference evidence="2 3" key="1">
    <citation type="submission" date="2023-10" db="EMBL/GenBank/DDBJ databases">
        <title>Virgibacillus soli CC-YMP-6 genome.</title>
        <authorList>
            <person name="Miliotis G."/>
            <person name="Sengupta P."/>
            <person name="Hameed A."/>
            <person name="Chuvochina M."/>
            <person name="Mcdonagh F."/>
            <person name="Simpson A.C."/>
            <person name="Singh N.K."/>
            <person name="Rekha P.D."/>
            <person name="Raman K."/>
            <person name="Hugenholtz P."/>
            <person name="Venkateswaran K."/>
        </authorList>
    </citation>
    <scope>NUCLEOTIDE SEQUENCE [LARGE SCALE GENOMIC DNA]</scope>
    <source>
        <strain evidence="2 3">CC-YMP-6</strain>
    </source>
</reference>
<dbReference type="Pfam" id="PF12804">
    <property type="entry name" value="NTP_transf_3"/>
    <property type="match status" value="1"/>
</dbReference>
<dbReference type="RefSeq" id="WP_320378503.1">
    <property type="nucleotide sequence ID" value="NZ_JAWDIQ010000001.1"/>
</dbReference>
<dbReference type="PANTHER" id="PTHR43777">
    <property type="entry name" value="MOLYBDENUM COFACTOR CYTIDYLYLTRANSFERASE"/>
    <property type="match status" value="1"/>
</dbReference>
<feature type="domain" description="MobA-like NTP transferase" evidence="1">
    <location>
        <begin position="8"/>
        <end position="175"/>
    </location>
</feature>
<dbReference type="Gene3D" id="3.90.550.10">
    <property type="entry name" value="Spore Coat Polysaccharide Biosynthesis Protein SpsA, Chain A"/>
    <property type="match status" value="1"/>
</dbReference>
<gene>
    <name evidence="2" type="ORF">RWD45_02655</name>
</gene>